<feature type="transmembrane region" description="Helical" evidence="7">
    <location>
        <begin position="306"/>
        <end position="328"/>
    </location>
</feature>
<evidence type="ECO:0000256" key="4">
    <source>
        <dbReference type="ARBA" id="ARBA00022989"/>
    </source>
</evidence>
<evidence type="ECO:0000256" key="2">
    <source>
        <dbReference type="ARBA" id="ARBA00005587"/>
    </source>
</evidence>
<feature type="transmembrane region" description="Helical" evidence="7">
    <location>
        <begin position="169"/>
        <end position="189"/>
    </location>
</feature>
<evidence type="ECO:0000313" key="8">
    <source>
        <dbReference type="EMBL" id="KAF6822337.1"/>
    </source>
</evidence>
<evidence type="ECO:0000256" key="6">
    <source>
        <dbReference type="SAM" id="MobiDB-lite"/>
    </source>
</evidence>
<comment type="subcellular location">
    <subcellularLocation>
        <location evidence="1">Membrane</location>
        <topology evidence="1">Multi-pass membrane protein</topology>
    </subcellularLocation>
</comment>
<evidence type="ECO:0000313" key="9">
    <source>
        <dbReference type="Proteomes" id="UP000654918"/>
    </source>
</evidence>
<name>A0A8H6K066_9PEZI</name>
<feature type="compositionally biased region" description="Basic residues" evidence="6">
    <location>
        <begin position="55"/>
        <end position="70"/>
    </location>
</feature>
<evidence type="ECO:0000256" key="5">
    <source>
        <dbReference type="ARBA" id="ARBA00023136"/>
    </source>
</evidence>
<evidence type="ECO:0000256" key="3">
    <source>
        <dbReference type="ARBA" id="ARBA00022692"/>
    </source>
</evidence>
<gene>
    <name evidence="8" type="ORF">CPLU01_12074</name>
</gene>
<dbReference type="Pfam" id="PF01184">
    <property type="entry name" value="Gpr1_Fun34_YaaH"/>
    <property type="match status" value="1"/>
</dbReference>
<proteinExistence type="inferred from homology"/>
<keyword evidence="5 7" id="KW-0472">Membrane</keyword>
<dbReference type="EMBL" id="WIGO01000239">
    <property type="protein sequence ID" value="KAF6822337.1"/>
    <property type="molecule type" value="Genomic_DNA"/>
</dbReference>
<feature type="transmembrane region" description="Helical" evidence="7">
    <location>
        <begin position="266"/>
        <end position="286"/>
    </location>
</feature>
<feature type="non-terminal residue" evidence="8">
    <location>
        <position position="1"/>
    </location>
</feature>
<protein>
    <submittedName>
        <fullName evidence="8">Gpr1 fun34-class plasma membrane protein</fullName>
    </submittedName>
</protein>
<dbReference type="InterPro" id="IPR000791">
    <property type="entry name" value="Gpr1/Fun34/SatP-like"/>
</dbReference>
<dbReference type="GO" id="GO:0015123">
    <property type="term" value="F:acetate transmembrane transporter activity"/>
    <property type="evidence" value="ECO:0007669"/>
    <property type="project" value="TreeGrafter"/>
</dbReference>
<feature type="transmembrane region" description="Helical" evidence="7">
    <location>
        <begin position="12"/>
        <end position="33"/>
    </location>
</feature>
<feature type="transmembrane region" description="Helical" evidence="7">
    <location>
        <begin position="239"/>
        <end position="259"/>
    </location>
</feature>
<dbReference type="InterPro" id="IPR051633">
    <property type="entry name" value="AceTr"/>
</dbReference>
<dbReference type="Proteomes" id="UP000654918">
    <property type="component" value="Unassembled WGS sequence"/>
</dbReference>
<comment type="similarity">
    <text evidence="2">Belongs to the acetate uptake transporter (AceTr) (TC 2.A.96) family.</text>
</comment>
<accession>A0A8H6K066</accession>
<comment type="caution">
    <text evidence="8">The sequence shown here is derived from an EMBL/GenBank/DDBJ whole genome shotgun (WGS) entry which is preliminary data.</text>
</comment>
<sequence length="354" mass="38049">TSPSTTRCSSTSFIIIWGLLITASKTNGICIISTPKHKGQRTMDHKEQIHEVRSHSHHHNGNGNGHHRPRGPPPPAHGPYDYADEYISPQMSRDDALRRVKTAGSISISPELFEKLYLSPQNNVKGDLRKTFGNPTPIAIVGFLISLTPLSCDLMGWRGAGGSGAAGIGSYFFFGGLLMFVGGLLEWVLGNTFPSVVFTTFGAYWLSFGATLNPSFAAFSSYAPPGAASGAEGLATKGFNASFGFFTLAMGMITVVFLVCSLRTNIVFFIIFLTLVPTFALITAAYWFLAMDFAGNSAFAAKLLEAAGACAFVTCMAGWYLIFAILLASLDFPLDLPVGDLSRVIRGKSEMSRV</sequence>
<dbReference type="PANTHER" id="PTHR31123:SF4">
    <property type="entry name" value="PROTEIN ALCS"/>
    <property type="match status" value="1"/>
</dbReference>
<keyword evidence="4 7" id="KW-1133">Transmembrane helix</keyword>
<keyword evidence="3 7" id="KW-0812">Transmembrane</keyword>
<dbReference type="AlphaFoldDB" id="A0A8H6K066"/>
<feature type="compositionally biased region" description="Basic and acidic residues" evidence="6">
    <location>
        <begin position="41"/>
        <end position="54"/>
    </location>
</feature>
<reference evidence="8" key="1">
    <citation type="journal article" date="2020" name="Phytopathology">
        <title>Genome Sequence Resources of Colletotrichum truncatum, C. plurivorum, C. musicola, and C. sojae: Four Species Pathogenic to Soybean (Glycine max).</title>
        <authorList>
            <person name="Rogerio F."/>
            <person name="Boufleur T.R."/>
            <person name="Ciampi-Guillardi M."/>
            <person name="Sukno S.A."/>
            <person name="Thon M.R."/>
            <person name="Massola Junior N.S."/>
            <person name="Baroncelli R."/>
        </authorList>
    </citation>
    <scope>NUCLEOTIDE SEQUENCE</scope>
    <source>
        <strain evidence="8">LFN00145</strain>
    </source>
</reference>
<feature type="region of interest" description="Disordered" evidence="6">
    <location>
        <begin position="37"/>
        <end position="82"/>
    </location>
</feature>
<feature type="transmembrane region" description="Helical" evidence="7">
    <location>
        <begin position="196"/>
        <end position="219"/>
    </location>
</feature>
<evidence type="ECO:0000256" key="1">
    <source>
        <dbReference type="ARBA" id="ARBA00004141"/>
    </source>
</evidence>
<keyword evidence="9" id="KW-1185">Reference proteome</keyword>
<evidence type="ECO:0000256" key="7">
    <source>
        <dbReference type="SAM" id="Phobius"/>
    </source>
</evidence>
<dbReference type="GO" id="GO:0005886">
    <property type="term" value="C:plasma membrane"/>
    <property type="evidence" value="ECO:0007669"/>
    <property type="project" value="TreeGrafter"/>
</dbReference>
<organism evidence="8 9">
    <name type="scientific">Colletotrichum plurivorum</name>
    <dbReference type="NCBI Taxonomy" id="2175906"/>
    <lineage>
        <taxon>Eukaryota</taxon>
        <taxon>Fungi</taxon>
        <taxon>Dikarya</taxon>
        <taxon>Ascomycota</taxon>
        <taxon>Pezizomycotina</taxon>
        <taxon>Sordariomycetes</taxon>
        <taxon>Hypocreomycetidae</taxon>
        <taxon>Glomerellales</taxon>
        <taxon>Glomerellaceae</taxon>
        <taxon>Colletotrichum</taxon>
        <taxon>Colletotrichum orchidearum species complex</taxon>
    </lineage>
</organism>
<feature type="transmembrane region" description="Helical" evidence="7">
    <location>
        <begin position="138"/>
        <end position="157"/>
    </location>
</feature>
<dbReference type="PANTHER" id="PTHR31123">
    <property type="entry name" value="ACCUMULATION OF DYADS PROTEIN 2-RELATED"/>
    <property type="match status" value="1"/>
</dbReference>